<dbReference type="Proteomes" id="UP000284120">
    <property type="component" value="Unassembled WGS sequence"/>
</dbReference>
<sequence length="213" mass="24906">MKSQTKAESILEQINSQTKLGDLRNIAKEIKKDHSLAMELWATGKFMPRQLAILIMDGKLITTDLMSKIDKDMQTHPFDERNQLTDWLMANQLTKDKKSIELMQSWENSPSALQRRIFWYYQGRLRWVGQVPPKNTEYLLKAIENRITKEQPEVQWAMNFTAGWIGIFDKQYRERCIAIGEKTGLYKGEMVSKGCTPNYLPEFIAIETNKRKL</sequence>
<dbReference type="InterPro" id="IPR016024">
    <property type="entry name" value="ARM-type_fold"/>
</dbReference>
<dbReference type="AlphaFoldDB" id="A0A3S3PSB0"/>
<dbReference type="EMBL" id="SAYW01000007">
    <property type="protein sequence ID" value="RWU04341.1"/>
    <property type="molecule type" value="Genomic_DNA"/>
</dbReference>
<dbReference type="PANTHER" id="PTHR41291:SF1">
    <property type="entry name" value="DNA ALKYLATION REPAIR PROTEIN"/>
    <property type="match status" value="1"/>
</dbReference>
<dbReference type="Pfam" id="PF08713">
    <property type="entry name" value="DNA_alkylation"/>
    <property type="match status" value="1"/>
</dbReference>
<proteinExistence type="predicted"/>
<comment type="caution">
    <text evidence="1">The sequence shown here is derived from an EMBL/GenBank/DDBJ whole genome shotgun (WGS) entry which is preliminary data.</text>
</comment>
<gene>
    <name evidence="1" type="ORF">DPV69_18655</name>
</gene>
<reference evidence="1 2" key="1">
    <citation type="submission" date="2018-06" db="EMBL/GenBank/DDBJ databases">
        <title>Pedobacter endophyticus sp. nov., an endophytic bacterium isolated from a leaf of Triticum aestivum.</title>
        <authorList>
            <person name="Zhang L."/>
        </authorList>
    </citation>
    <scope>NUCLEOTIDE SEQUENCE [LARGE SCALE GENOMIC DNA]</scope>
    <source>
        <strain evidence="1 2">CM134L-2</strain>
    </source>
</reference>
<accession>A0A3S3PSB0</accession>
<evidence type="ECO:0000313" key="1">
    <source>
        <dbReference type="EMBL" id="RWU04341.1"/>
    </source>
</evidence>
<name>A0A3S3PSB0_9SPHI</name>
<dbReference type="Gene3D" id="1.25.10.90">
    <property type="match status" value="1"/>
</dbReference>
<keyword evidence="2" id="KW-1185">Reference proteome</keyword>
<dbReference type="PANTHER" id="PTHR41291">
    <property type="entry name" value="DNA ALKYLATION REPAIR PROTEIN"/>
    <property type="match status" value="1"/>
</dbReference>
<dbReference type="InterPro" id="IPR014825">
    <property type="entry name" value="DNA_alkylation"/>
</dbReference>
<organism evidence="1 2">
    <name type="scientific">Pedobacter chitinilyticus</name>
    <dbReference type="NCBI Taxonomy" id="2233776"/>
    <lineage>
        <taxon>Bacteria</taxon>
        <taxon>Pseudomonadati</taxon>
        <taxon>Bacteroidota</taxon>
        <taxon>Sphingobacteriia</taxon>
        <taxon>Sphingobacteriales</taxon>
        <taxon>Sphingobacteriaceae</taxon>
        <taxon>Pedobacter</taxon>
    </lineage>
</organism>
<protein>
    <submittedName>
        <fullName evidence="1">DNA alkylation repair protein</fullName>
    </submittedName>
</protein>
<dbReference type="OrthoDB" id="1117222at2"/>
<dbReference type="SUPFAM" id="SSF48371">
    <property type="entry name" value="ARM repeat"/>
    <property type="match status" value="1"/>
</dbReference>
<evidence type="ECO:0000313" key="2">
    <source>
        <dbReference type="Proteomes" id="UP000284120"/>
    </source>
</evidence>
<dbReference type="RefSeq" id="WP_113648937.1">
    <property type="nucleotide sequence ID" value="NZ_QMHN01000007.1"/>
</dbReference>